<gene>
    <name evidence="6" type="ORF">SAMN05428998_10414</name>
</gene>
<dbReference type="STRING" id="560819.SAMN05428998_10414"/>
<accession>A0A1Y6BE71</accession>
<evidence type="ECO:0000313" key="6">
    <source>
        <dbReference type="EMBL" id="SMF06911.1"/>
    </source>
</evidence>
<dbReference type="PIRSF" id="PIRSF005261">
    <property type="entry name" value="Heat_shock_Hsp33"/>
    <property type="match status" value="1"/>
</dbReference>
<dbReference type="SUPFAM" id="SSF64397">
    <property type="entry name" value="Hsp33 domain"/>
    <property type="match status" value="1"/>
</dbReference>
<keyword evidence="2" id="KW-0862">Zinc</keyword>
<keyword evidence="7" id="KW-1185">Reference proteome</keyword>
<dbReference type="InterPro" id="IPR016154">
    <property type="entry name" value="Heat_shock_Hsp33_C"/>
</dbReference>
<evidence type="ECO:0000256" key="4">
    <source>
        <dbReference type="ARBA" id="ARBA00023186"/>
    </source>
</evidence>
<sequence>MSAAGFERGETRLPDWDPSADDQIQPFVLEQSGVRGRLIRLGPALDTILTRPGYPGPVARLLGELLALCGVLGSSLKYDGVFTLQIKGDGAIRTMVADLTHEGELRGYAGFDAAALAAAGGEAGGEVGREAAQDDGTIERWLGNGHMAFTVDQGVYSERYQGLVELTGPRLADSLLHYFRQSQQLNAGILVACERRGSGWRGGALLIERIPGEGGRGGEGTGAVAGEFGGDIAEEDWRRALILMASCTDAELADPAISPERLLFRLFHEEGIRVFEPQPVAVGCRCTRERVERILRSIPREQIDEMKVEGEVVMTCEFCSRDFRFDDPALDRLYGGGREDAG</sequence>
<evidence type="ECO:0000256" key="2">
    <source>
        <dbReference type="ARBA" id="ARBA00022833"/>
    </source>
</evidence>
<evidence type="ECO:0000256" key="3">
    <source>
        <dbReference type="ARBA" id="ARBA00023157"/>
    </source>
</evidence>
<keyword evidence="1" id="KW-0963">Cytoplasm</keyword>
<keyword evidence="3" id="KW-1015">Disulfide bond</keyword>
<proteinExistence type="predicted"/>
<name>A0A1Y6BE71_9PROT</name>
<dbReference type="PANTHER" id="PTHR30111:SF1">
    <property type="entry name" value="33 KDA CHAPERONIN"/>
    <property type="match status" value="1"/>
</dbReference>
<evidence type="ECO:0000313" key="7">
    <source>
        <dbReference type="Proteomes" id="UP000192917"/>
    </source>
</evidence>
<dbReference type="RefSeq" id="WP_085121727.1">
    <property type="nucleotide sequence ID" value="NZ_FWZX01000004.1"/>
</dbReference>
<dbReference type="Gene3D" id="3.55.30.10">
    <property type="entry name" value="Hsp33 domain"/>
    <property type="match status" value="1"/>
</dbReference>
<protein>
    <submittedName>
        <fullName evidence="6">Molecular chaperone Hsp33</fullName>
    </submittedName>
</protein>
<dbReference type="CDD" id="cd00498">
    <property type="entry name" value="Hsp33"/>
    <property type="match status" value="1"/>
</dbReference>
<dbReference type="InterPro" id="IPR000397">
    <property type="entry name" value="Heat_shock_Hsp33"/>
</dbReference>
<evidence type="ECO:0000256" key="5">
    <source>
        <dbReference type="ARBA" id="ARBA00023284"/>
    </source>
</evidence>
<dbReference type="GO" id="GO:0044183">
    <property type="term" value="F:protein folding chaperone"/>
    <property type="evidence" value="ECO:0007669"/>
    <property type="project" value="TreeGrafter"/>
</dbReference>
<dbReference type="GO" id="GO:0042026">
    <property type="term" value="P:protein refolding"/>
    <property type="evidence" value="ECO:0007669"/>
    <property type="project" value="TreeGrafter"/>
</dbReference>
<dbReference type="GO" id="GO:0051082">
    <property type="term" value="F:unfolded protein binding"/>
    <property type="evidence" value="ECO:0007669"/>
    <property type="project" value="InterPro"/>
</dbReference>
<dbReference type="EMBL" id="FWZX01000004">
    <property type="protein sequence ID" value="SMF06911.1"/>
    <property type="molecule type" value="Genomic_DNA"/>
</dbReference>
<dbReference type="PANTHER" id="PTHR30111">
    <property type="entry name" value="33 KDA CHAPERONIN"/>
    <property type="match status" value="1"/>
</dbReference>
<keyword evidence="4" id="KW-0143">Chaperone</keyword>
<dbReference type="Pfam" id="PF01430">
    <property type="entry name" value="HSP33"/>
    <property type="match status" value="1"/>
</dbReference>
<reference evidence="6 7" key="1">
    <citation type="submission" date="2017-04" db="EMBL/GenBank/DDBJ databases">
        <authorList>
            <person name="Afonso C.L."/>
            <person name="Miller P.J."/>
            <person name="Scott M.A."/>
            <person name="Spackman E."/>
            <person name="Goraichik I."/>
            <person name="Dimitrov K.M."/>
            <person name="Suarez D.L."/>
            <person name="Swayne D.E."/>
        </authorList>
    </citation>
    <scope>NUCLEOTIDE SEQUENCE [LARGE SCALE GENOMIC DNA]</scope>
    <source>
        <strain evidence="6 7">USBA 355</strain>
    </source>
</reference>
<dbReference type="Gene3D" id="3.90.1280.10">
    <property type="entry name" value="HSP33 redox switch-like"/>
    <property type="match status" value="1"/>
</dbReference>
<keyword evidence="5" id="KW-0676">Redox-active center</keyword>
<dbReference type="InterPro" id="IPR023212">
    <property type="entry name" value="Hsp33_helix_hairpin_bin_dom_sf"/>
</dbReference>
<dbReference type="SUPFAM" id="SSF118352">
    <property type="entry name" value="HSP33 redox switch-like"/>
    <property type="match status" value="1"/>
</dbReference>
<dbReference type="AlphaFoldDB" id="A0A1Y6BE71"/>
<dbReference type="GO" id="GO:0005737">
    <property type="term" value="C:cytoplasm"/>
    <property type="evidence" value="ECO:0007669"/>
    <property type="project" value="InterPro"/>
</dbReference>
<dbReference type="InterPro" id="IPR016153">
    <property type="entry name" value="Heat_shock_Hsp33_N"/>
</dbReference>
<evidence type="ECO:0000256" key="1">
    <source>
        <dbReference type="ARBA" id="ARBA00022490"/>
    </source>
</evidence>
<dbReference type="Proteomes" id="UP000192917">
    <property type="component" value="Unassembled WGS sequence"/>
</dbReference>
<organism evidence="6 7">
    <name type="scientific">Tistlia consotensis USBA 355</name>
    <dbReference type="NCBI Taxonomy" id="560819"/>
    <lineage>
        <taxon>Bacteria</taxon>
        <taxon>Pseudomonadati</taxon>
        <taxon>Pseudomonadota</taxon>
        <taxon>Alphaproteobacteria</taxon>
        <taxon>Rhodospirillales</taxon>
        <taxon>Rhodovibrionaceae</taxon>
        <taxon>Tistlia</taxon>
    </lineage>
</organism>
<dbReference type="Gene3D" id="1.10.287.480">
    <property type="entry name" value="helix hairpin bin"/>
    <property type="match status" value="1"/>
</dbReference>